<gene>
    <name evidence="2" type="ORF">BRAPAZ1V2_A06P19320.2</name>
</gene>
<dbReference type="Proteomes" id="UP000694005">
    <property type="component" value="Chromosome A06"/>
</dbReference>
<feature type="compositionally biased region" description="Basic and acidic residues" evidence="1">
    <location>
        <begin position="34"/>
        <end position="46"/>
    </location>
</feature>
<feature type="non-terminal residue" evidence="2">
    <location>
        <position position="54"/>
    </location>
</feature>
<name>A0A8D9D315_BRACM</name>
<protein>
    <submittedName>
        <fullName evidence="2">Uncharacterized protein</fullName>
    </submittedName>
</protein>
<accession>A0A8D9D315</accession>
<dbReference type="Gramene" id="A06p19320.2_BraZ1">
    <property type="protein sequence ID" value="A06p19320.2_BraZ1.CDS"/>
    <property type="gene ID" value="A06g19320.2_BraZ1"/>
</dbReference>
<evidence type="ECO:0000256" key="1">
    <source>
        <dbReference type="SAM" id="MobiDB-lite"/>
    </source>
</evidence>
<sequence>DDRTDDRLLDKEVNRTRYDDNCVDTNGVVGRLGDASDKDKSKETGPDIHGIQFS</sequence>
<evidence type="ECO:0000313" key="2">
    <source>
        <dbReference type="EMBL" id="CAG7869692.1"/>
    </source>
</evidence>
<reference evidence="2 3" key="1">
    <citation type="submission" date="2021-07" db="EMBL/GenBank/DDBJ databases">
        <authorList>
            <consortium name="Genoscope - CEA"/>
            <person name="William W."/>
        </authorList>
    </citation>
    <scope>NUCLEOTIDE SEQUENCE [LARGE SCALE GENOMIC DNA]</scope>
</reference>
<organism evidence="2 3">
    <name type="scientific">Brassica campestris</name>
    <name type="common">Field mustard</name>
    <dbReference type="NCBI Taxonomy" id="3711"/>
    <lineage>
        <taxon>Eukaryota</taxon>
        <taxon>Viridiplantae</taxon>
        <taxon>Streptophyta</taxon>
        <taxon>Embryophyta</taxon>
        <taxon>Tracheophyta</taxon>
        <taxon>Spermatophyta</taxon>
        <taxon>Magnoliopsida</taxon>
        <taxon>eudicotyledons</taxon>
        <taxon>Gunneridae</taxon>
        <taxon>Pentapetalae</taxon>
        <taxon>rosids</taxon>
        <taxon>malvids</taxon>
        <taxon>Brassicales</taxon>
        <taxon>Brassicaceae</taxon>
        <taxon>Brassiceae</taxon>
        <taxon>Brassica</taxon>
    </lineage>
</organism>
<feature type="region of interest" description="Disordered" evidence="1">
    <location>
        <begin position="25"/>
        <end position="54"/>
    </location>
</feature>
<evidence type="ECO:0000313" key="3">
    <source>
        <dbReference type="Proteomes" id="UP000694005"/>
    </source>
</evidence>
<dbReference type="EMBL" id="LS974622">
    <property type="protein sequence ID" value="CAG7869692.1"/>
    <property type="molecule type" value="Genomic_DNA"/>
</dbReference>
<dbReference type="AlphaFoldDB" id="A0A8D9D315"/>
<proteinExistence type="predicted"/>